<sequence length="87" mass="8875">MGVSHDPAGAVEQHRRLGEGDQGREADDDGGHGDGQHEQGVQHPAVPLLQRRRGKRGPGAGREGGADGLARVLVLGVVHGGMFAVGG</sequence>
<reference evidence="2 3" key="1">
    <citation type="submission" date="2014-05" db="EMBL/GenBank/DDBJ databases">
        <title>Complete genome sequence of the Streptomyces mutabilis TRM45540.</title>
        <authorList>
            <person name="Luo X."/>
            <person name="Zhang L."/>
        </authorList>
    </citation>
    <scope>NUCLEOTIDE SEQUENCE [LARGE SCALE GENOMIC DNA]</scope>
    <source>
        <strain evidence="2 3">TRM45540</strain>
    </source>
</reference>
<evidence type="ECO:0000256" key="1">
    <source>
        <dbReference type="SAM" id="MobiDB-lite"/>
    </source>
</evidence>
<organism evidence="2 3">
    <name type="scientific">Streptomyces mutabilis</name>
    <dbReference type="NCBI Taxonomy" id="67332"/>
    <lineage>
        <taxon>Bacteria</taxon>
        <taxon>Bacillati</taxon>
        <taxon>Actinomycetota</taxon>
        <taxon>Actinomycetes</taxon>
        <taxon>Kitasatosporales</taxon>
        <taxon>Streptomycetaceae</taxon>
        <taxon>Streptomyces</taxon>
    </lineage>
</organism>
<proteinExistence type="predicted"/>
<comment type="caution">
    <text evidence="2">The sequence shown here is derived from an EMBL/GenBank/DDBJ whole genome shotgun (WGS) entry which is preliminary data.</text>
</comment>
<evidence type="ECO:0000313" key="3">
    <source>
        <dbReference type="Proteomes" id="UP000029095"/>
    </source>
</evidence>
<gene>
    <name evidence="2" type="ORF">FM21_04105</name>
</gene>
<dbReference type="HOGENOM" id="CLU_2482005_0_0_11"/>
<keyword evidence="3" id="KW-1185">Reference proteome</keyword>
<protein>
    <submittedName>
        <fullName evidence="2">Uncharacterized protein</fullName>
    </submittedName>
</protein>
<accession>A0A086N2H2</accession>
<name>A0A086N2H2_9ACTN</name>
<dbReference type="EMBL" id="JNFQ01000001">
    <property type="protein sequence ID" value="KFG75340.1"/>
    <property type="molecule type" value="Genomic_DNA"/>
</dbReference>
<evidence type="ECO:0000313" key="2">
    <source>
        <dbReference type="EMBL" id="KFG75340.1"/>
    </source>
</evidence>
<dbReference type="Proteomes" id="UP000029095">
    <property type="component" value="Unassembled WGS sequence"/>
</dbReference>
<dbReference type="AlphaFoldDB" id="A0A086N2H2"/>
<feature type="compositionally biased region" description="Basic and acidic residues" evidence="1">
    <location>
        <begin position="12"/>
        <end position="37"/>
    </location>
</feature>
<feature type="compositionally biased region" description="Gly residues" evidence="1">
    <location>
        <begin position="57"/>
        <end position="67"/>
    </location>
</feature>
<feature type="region of interest" description="Disordered" evidence="1">
    <location>
        <begin position="1"/>
        <end position="68"/>
    </location>
</feature>